<dbReference type="RefSeq" id="WP_014186306.1">
    <property type="nucleotide sequence ID" value="NC_016584.1"/>
</dbReference>
<sequence>MKVERIDKKSGSGMSELSLGGKEIKPECVSARSEERFCQKTNELRAKIKKAIEANDLCYNCETGFHYMKQ</sequence>
<dbReference type="OrthoDB" id="1799418at2"/>
<proteinExistence type="predicted"/>
<dbReference type="PATRIC" id="fig|768706.3.peg.4107"/>
<dbReference type="KEGG" id="dor:Desor_4057"/>
<reference evidence="2" key="1">
    <citation type="submission" date="2011-11" db="EMBL/GenBank/DDBJ databases">
        <title>Complete sequence of Desulfosporosinus orientis DSM 765.</title>
        <authorList>
            <person name="Lucas S."/>
            <person name="Han J."/>
            <person name="Lapidus A."/>
            <person name="Cheng J.-F."/>
            <person name="Goodwin L."/>
            <person name="Pitluck S."/>
            <person name="Peters L."/>
            <person name="Ovchinnikova G."/>
            <person name="Teshima H."/>
            <person name="Detter J.C."/>
            <person name="Han C."/>
            <person name="Tapia R."/>
            <person name="Land M."/>
            <person name="Hauser L."/>
            <person name="Kyrpides N."/>
            <person name="Ivanova N."/>
            <person name="Pagani I."/>
            <person name="Pester M."/>
            <person name="Spring S."/>
            <person name="Ollivier B."/>
            <person name="Rattei T."/>
            <person name="Klenk H.-P."/>
            <person name="Wagner M."/>
            <person name="Loy A."/>
            <person name="Woyke T."/>
        </authorList>
    </citation>
    <scope>NUCLEOTIDE SEQUENCE [LARGE SCALE GENOMIC DNA]</scope>
    <source>
        <strain evidence="2">ATCC 19365 / DSM 765 / NCIMB 8382 / VKM B-1628</strain>
    </source>
</reference>
<gene>
    <name evidence="1" type="ordered locus">Desor_4057</name>
</gene>
<dbReference type="STRING" id="768706.Desor_4057"/>
<dbReference type="HOGENOM" id="CLU_2896837_0_0_9"/>
<accession>G7WFY4</accession>
<evidence type="ECO:0000313" key="2">
    <source>
        <dbReference type="Proteomes" id="UP000006346"/>
    </source>
</evidence>
<dbReference type="EMBL" id="CP003108">
    <property type="protein sequence ID" value="AET69499.1"/>
    <property type="molecule type" value="Genomic_DNA"/>
</dbReference>
<name>G7WFY4_DESOD</name>
<protein>
    <submittedName>
        <fullName evidence="1">Uncharacterized protein</fullName>
    </submittedName>
</protein>
<reference evidence="1 2" key="2">
    <citation type="journal article" date="2012" name="J. Bacteriol.">
        <title>Complete genome sequences of Desulfosporosinus orientis DSM765T, Desulfosporosinus youngiae DSM17734T, Desulfosporosinus meridiei DSM13257T, and Desulfosporosinus acidiphilus DSM22704T.</title>
        <authorList>
            <person name="Pester M."/>
            <person name="Brambilla E."/>
            <person name="Alazard D."/>
            <person name="Rattei T."/>
            <person name="Weinmaier T."/>
            <person name="Han J."/>
            <person name="Lucas S."/>
            <person name="Lapidus A."/>
            <person name="Cheng J.F."/>
            <person name="Goodwin L."/>
            <person name="Pitluck S."/>
            <person name="Peters L."/>
            <person name="Ovchinnikova G."/>
            <person name="Teshima H."/>
            <person name="Detter J.C."/>
            <person name="Han C.S."/>
            <person name="Tapia R."/>
            <person name="Land M.L."/>
            <person name="Hauser L."/>
            <person name="Kyrpides N.C."/>
            <person name="Ivanova N.N."/>
            <person name="Pagani I."/>
            <person name="Huntmann M."/>
            <person name="Wei C.L."/>
            <person name="Davenport K.W."/>
            <person name="Daligault H."/>
            <person name="Chain P.S."/>
            <person name="Chen A."/>
            <person name="Mavromatis K."/>
            <person name="Markowitz V."/>
            <person name="Szeto E."/>
            <person name="Mikhailova N."/>
            <person name="Pati A."/>
            <person name="Wagner M."/>
            <person name="Woyke T."/>
            <person name="Ollivier B."/>
            <person name="Klenk H.P."/>
            <person name="Spring S."/>
            <person name="Loy A."/>
        </authorList>
    </citation>
    <scope>NUCLEOTIDE SEQUENCE [LARGE SCALE GENOMIC DNA]</scope>
    <source>
        <strain evidence="2">ATCC 19365 / DSM 765 / NCIMB 8382 / VKM B-1628</strain>
    </source>
</reference>
<evidence type="ECO:0000313" key="1">
    <source>
        <dbReference type="EMBL" id="AET69499.1"/>
    </source>
</evidence>
<dbReference type="Proteomes" id="UP000006346">
    <property type="component" value="Chromosome"/>
</dbReference>
<dbReference type="AlphaFoldDB" id="G7WFY4"/>
<keyword evidence="2" id="KW-1185">Reference proteome</keyword>
<organism evidence="1 2">
    <name type="scientific">Desulfosporosinus orientis (strain ATCC 19365 / DSM 765 / NCIMB 8382 / VKM B-1628 / Singapore I)</name>
    <name type="common">Desulfotomaculum orientis</name>
    <dbReference type="NCBI Taxonomy" id="768706"/>
    <lineage>
        <taxon>Bacteria</taxon>
        <taxon>Bacillati</taxon>
        <taxon>Bacillota</taxon>
        <taxon>Clostridia</taxon>
        <taxon>Eubacteriales</taxon>
        <taxon>Desulfitobacteriaceae</taxon>
        <taxon>Desulfosporosinus</taxon>
    </lineage>
</organism>